<dbReference type="GO" id="GO:0006408">
    <property type="term" value="P:snRNA export from nucleus"/>
    <property type="evidence" value="ECO:0007669"/>
    <property type="project" value="InterPro"/>
</dbReference>
<dbReference type="InterPro" id="IPR039047">
    <property type="entry name" value="PHAX"/>
</dbReference>
<sequence>MPSFPSSDYQQAGLCAPPAFFRNPAKEAEEQLDPYYFLQQSLLPYLKTAIALFEETRNVESHGGMMTDNGQRRRTPGGVFISLFKLDPDISEDVKKEIFGQSRIEARKMLRARRKGRTNFAEDVAKVCSLKNKRFRYKFKLSLTHS</sequence>
<dbReference type="GO" id="GO:0003723">
    <property type="term" value="F:RNA binding"/>
    <property type="evidence" value="ECO:0007669"/>
    <property type="project" value="UniProtKB-KW"/>
</dbReference>
<evidence type="ECO:0000259" key="11">
    <source>
        <dbReference type="Pfam" id="PF10258"/>
    </source>
</evidence>
<evidence type="ECO:0000313" key="12">
    <source>
        <dbReference type="EMBL" id="KHJ91770.1"/>
    </source>
</evidence>
<evidence type="ECO:0000256" key="8">
    <source>
        <dbReference type="ARBA" id="ARBA00022927"/>
    </source>
</evidence>
<evidence type="ECO:0000256" key="2">
    <source>
        <dbReference type="ARBA" id="ARBA00004496"/>
    </source>
</evidence>
<keyword evidence="13" id="KW-1185">Reference proteome</keyword>
<dbReference type="PANTHER" id="PTHR13135">
    <property type="entry name" value="CYTOSOLIC RESINIFERATOXIN BINDING PROTEIN RBP-26"/>
    <property type="match status" value="1"/>
</dbReference>
<dbReference type="GO" id="GO:0005634">
    <property type="term" value="C:nucleus"/>
    <property type="evidence" value="ECO:0007669"/>
    <property type="project" value="UniProtKB-SubCell"/>
</dbReference>
<proteinExistence type="inferred from homology"/>
<evidence type="ECO:0000256" key="9">
    <source>
        <dbReference type="ARBA" id="ARBA00023242"/>
    </source>
</evidence>
<evidence type="ECO:0000256" key="6">
    <source>
        <dbReference type="ARBA" id="ARBA00022490"/>
    </source>
</evidence>
<dbReference type="OrthoDB" id="20573at2759"/>
<comment type="similarity">
    <text evidence="3">Belongs to the PHAX family.</text>
</comment>
<protein>
    <recommendedName>
        <fullName evidence="4">Phosphorylated adapter RNA export protein</fullName>
    </recommendedName>
    <alternativeName>
        <fullName evidence="10">RNA U small nuclear RNA export adapter protein</fullName>
    </alternativeName>
</protein>
<dbReference type="GO" id="GO:0015031">
    <property type="term" value="P:protein transport"/>
    <property type="evidence" value="ECO:0007669"/>
    <property type="project" value="UniProtKB-KW"/>
</dbReference>
<gene>
    <name evidence="12" type="ORF">OESDEN_08355</name>
</gene>
<evidence type="ECO:0000256" key="5">
    <source>
        <dbReference type="ARBA" id="ARBA00022448"/>
    </source>
</evidence>
<reference evidence="12 13" key="1">
    <citation type="submission" date="2014-03" db="EMBL/GenBank/DDBJ databases">
        <title>Draft genome of the hookworm Oesophagostomum dentatum.</title>
        <authorList>
            <person name="Mitreva M."/>
        </authorList>
    </citation>
    <scope>NUCLEOTIDE SEQUENCE [LARGE SCALE GENOMIC DNA]</scope>
    <source>
        <strain evidence="12 13">OD-Hann</strain>
    </source>
</reference>
<dbReference type="Pfam" id="PF10258">
    <property type="entry name" value="PHAX_RNA-bd"/>
    <property type="match status" value="1"/>
</dbReference>
<organism evidence="12 13">
    <name type="scientific">Oesophagostomum dentatum</name>
    <name type="common">Nodular worm</name>
    <dbReference type="NCBI Taxonomy" id="61180"/>
    <lineage>
        <taxon>Eukaryota</taxon>
        <taxon>Metazoa</taxon>
        <taxon>Ecdysozoa</taxon>
        <taxon>Nematoda</taxon>
        <taxon>Chromadorea</taxon>
        <taxon>Rhabditida</taxon>
        <taxon>Rhabditina</taxon>
        <taxon>Rhabditomorpha</taxon>
        <taxon>Strongyloidea</taxon>
        <taxon>Strongylidae</taxon>
        <taxon>Oesophagostomum</taxon>
    </lineage>
</organism>
<keyword evidence="7" id="KW-0694">RNA-binding</keyword>
<evidence type="ECO:0000256" key="7">
    <source>
        <dbReference type="ARBA" id="ARBA00022884"/>
    </source>
</evidence>
<evidence type="ECO:0000256" key="10">
    <source>
        <dbReference type="ARBA" id="ARBA00030834"/>
    </source>
</evidence>
<evidence type="ECO:0000313" key="13">
    <source>
        <dbReference type="Proteomes" id="UP000053660"/>
    </source>
</evidence>
<dbReference type="PANTHER" id="PTHR13135:SF0">
    <property type="entry name" value="PHOSPHORYLATED ADAPTER RNA EXPORT PROTEIN"/>
    <property type="match status" value="1"/>
</dbReference>
<evidence type="ECO:0000256" key="3">
    <source>
        <dbReference type="ARBA" id="ARBA00006094"/>
    </source>
</evidence>
<name>A0A0B1T8S0_OESDE</name>
<dbReference type="Gene3D" id="1.10.10.1440">
    <property type="entry name" value="PHAX RNA-binding domain"/>
    <property type="match status" value="1"/>
</dbReference>
<dbReference type="InterPro" id="IPR019385">
    <property type="entry name" value="PHAX_RNA-binding_domain"/>
</dbReference>
<evidence type="ECO:0000256" key="1">
    <source>
        <dbReference type="ARBA" id="ARBA00004123"/>
    </source>
</evidence>
<keyword evidence="9" id="KW-0539">Nucleus</keyword>
<accession>A0A0B1T8S0</accession>
<keyword evidence="5" id="KW-0813">Transport</keyword>
<comment type="subcellular location">
    <subcellularLocation>
        <location evidence="2">Cytoplasm</location>
    </subcellularLocation>
    <subcellularLocation>
        <location evidence="1">Nucleus</location>
    </subcellularLocation>
</comment>
<keyword evidence="6" id="KW-0963">Cytoplasm</keyword>
<keyword evidence="8" id="KW-0653">Protein transport</keyword>
<dbReference type="InterPro" id="IPR038092">
    <property type="entry name" value="PHAX_RNA-binding_sf"/>
</dbReference>
<evidence type="ECO:0000256" key="4">
    <source>
        <dbReference type="ARBA" id="ARBA00016856"/>
    </source>
</evidence>
<dbReference type="GO" id="GO:0005737">
    <property type="term" value="C:cytoplasm"/>
    <property type="evidence" value="ECO:0007669"/>
    <property type="project" value="UniProtKB-SubCell"/>
</dbReference>
<dbReference type="EMBL" id="KN551828">
    <property type="protein sequence ID" value="KHJ91770.1"/>
    <property type="molecule type" value="Genomic_DNA"/>
</dbReference>
<feature type="domain" description="Phosphorylated adapter RNA export protein RNA-binding" evidence="11">
    <location>
        <begin position="47"/>
        <end position="102"/>
    </location>
</feature>
<dbReference type="AlphaFoldDB" id="A0A0B1T8S0"/>
<dbReference type="Proteomes" id="UP000053660">
    <property type="component" value="Unassembled WGS sequence"/>
</dbReference>